<dbReference type="RefSeq" id="WP_188425721.1">
    <property type="nucleotide sequence ID" value="NZ_BMCH01000002.1"/>
</dbReference>
<organism evidence="4 5">
    <name type="scientific">Asaia siamensis</name>
    <dbReference type="NCBI Taxonomy" id="110479"/>
    <lineage>
        <taxon>Bacteria</taxon>
        <taxon>Pseudomonadati</taxon>
        <taxon>Pseudomonadota</taxon>
        <taxon>Alphaproteobacteria</taxon>
        <taxon>Acetobacterales</taxon>
        <taxon>Acetobacteraceae</taxon>
        <taxon>Asaia</taxon>
    </lineage>
</organism>
<dbReference type="PANTHER" id="PTHR21461:SF69">
    <property type="entry name" value="GLYCOSYLTRANSFERASE FAMILY 92 PROTEIN"/>
    <property type="match status" value="1"/>
</dbReference>
<evidence type="ECO:0000256" key="2">
    <source>
        <dbReference type="ARBA" id="ARBA00022692"/>
    </source>
</evidence>
<sequence length="504" mass="57551">MAENLPSVAVALFVKNEFSDIAGWLAWHAALGVKTFLIYDDHSSDGTWEILQAAAKIYDIRLKRTDPIGQPDFYQRQRDSFMAAAAESRHQFDWIGFLDGDEYVYLRHFDNLPEFLRGFKHADAIAFSWRIQGSSNRVVRPKMTTVEAFTQHSNKSLNDNVLVKSFVRPEKMGIEYINPHWFDVATERYVRPSGRYVQNANAVQEIEWSHAFIMHYICRSMEHYIQRIKRRLNVDLSDSVGYWDHFNRNDETDLEPLKLLFRMDRYLAPIYEQMITSAILRLKSAIVMDDRGQTGASAAMSADENIVPSSFRIRSYFNTYLYYAPGTGQVVHADESYAIEQGFEEVLGCINPVTPKLITLFAPGNIDTFIKFSADPRLMKTIIFEVRSQSDDRIALLSPMQNLYLALLPPESGVGIAEANRHQANEWEYLTLEAVNVSGPETYASPPPFVPGRETTVSDIINWIRHASVLPSNNEFLRVLYSVTPSVRAEISRLVPGLLWNALA</sequence>
<comment type="caution">
    <text evidence="4">The sequence shown here is derived from an EMBL/GenBank/DDBJ whole genome shotgun (WGS) entry which is preliminary data.</text>
</comment>
<evidence type="ECO:0000256" key="3">
    <source>
        <dbReference type="ARBA" id="ARBA00022989"/>
    </source>
</evidence>
<evidence type="ECO:0000313" key="5">
    <source>
        <dbReference type="Proteomes" id="UP000637769"/>
    </source>
</evidence>
<dbReference type="InterPro" id="IPR029044">
    <property type="entry name" value="Nucleotide-diphossugar_trans"/>
</dbReference>
<dbReference type="Gene3D" id="3.90.550.10">
    <property type="entry name" value="Spore Coat Polysaccharide Biosynthesis Protein SpsA, Chain A"/>
    <property type="match status" value="1"/>
</dbReference>
<keyword evidence="3" id="KW-1133">Transmembrane helix</keyword>
<protein>
    <recommendedName>
        <fullName evidence="6">Glycosyl transferase family 2</fullName>
    </recommendedName>
</protein>
<keyword evidence="3" id="KW-0472">Membrane</keyword>
<proteinExistence type="predicted"/>
<dbReference type="PANTHER" id="PTHR21461">
    <property type="entry name" value="GLYCOSYLTRANSFERASE FAMILY 92 PROTEIN"/>
    <property type="match status" value="1"/>
</dbReference>
<evidence type="ECO:0000256" key="1">
    <source>
        <dbReference type="ARBA" id="ARBA00004167"/>
    </source>
</evidence>
<evidence type="ECO:0008006" key="6">
    <source>
        <dbReference type="Google" id="ProtNLM"/>
    </source>
</evidence>
<accession>A0ABQ1LMK3</accession>
<dbReference type="EMBL" id="BMCH01000002">
    <property type="protein sequence ID" value="GGC26841.1"/>
    <property type="molecule type" value="Genomic_DNA"/>
</dbReference>
<dbReference type="Pfam" id="PF13704">
    <property type="entry name" value="Glyco_tranf_2_4"/>
    <property type="match status" value="1"/>
</dbReference>
<name>A0ABQ1LMK3_9PROT</name>
<gene>
    <name evidence="4" type="ORF">GCM10007207_10380</name>
</gene>
<comment type="subcellular location">
    <subcellularLocation>
        <location evidence="1">Membrane</location>
        <topology evidence="1">Single-pass membrane protein</topology>
    </subcellularLocation>
</comment>
<dbReference type="Proteomes" id="UP000637769">
    <property type="component" value="Unassembled WGS sequence"/>
</dbReference>
<reference evidence="5" key="1">
    <citation type="journal article" date="2019" name="Int. J. Syst. Evol. Microbiol.">
        <title>The Global Catalogue of Microorganisms (GCM) 10K type strain sequencing project: providing services to taxonomists for standard genome sequencing and annotation.</title>
        <authorList>
            <consortium name="The Broad Institute Genomics Platform"/>
            <consortium name="The Broad Institute Genome Sequencing Center for Infectious Disease"/>
            <person name="Wu L."/>
            <person name="Ma J."/>
        </authorList>
    </citation>
    <scope>NUCLEOTIDE SEQUENCE [LARGE SCALE GENOMIC DNA]</scope>
    <source>
        <strain evidence="5">CCM 7132</strain>
    </source>
</reference>
<keyword evidence="2" id="KW-0812">Transmembrane</keyword>
<dbReference type="CDD" id="cd00761">
    <property type="entry name" value="Glyco_tranf_GTA_type"/>
    <property type="match status" value="1"/>
</dbReference>
<evidence type="ECO:0000313" key="4">
    <source>
        <dbReference type="EMBL" id="GGC26841.1"/>
    </source>
</evidence>
<keyword evidence="5" id="KW-1185">Reference proteome</keyword>
<dbReference type="SUPFAM" id="SSF53448">
    <property type="entry name" value="Nucleotide-diphospho-sugar transferases"/>
    <property type="match status" value="1"/>
</dbReference>